<dbReference type="PANTHER" id="PTHR30413:SF8">
    <property type="entry name" value="TRANSPORT PERMEASE PROTEIN"/>
    <property type="match status" value="1"/>
</dbReference>
<evidence type="ECO:0000256" key="3">
    <source>
        <dbReference type="ARBA" id="ARBA00022475"/>
    </source>
</evidence>
<dbReference type="EMBL" id="UINC01143066">
    <property type="protein sequence ID" value="SVD31778.1"/>
    <property type="molecule type" value="Genomic_DNA"/>
</dbReference>
<keyword evidence="2" id="KW-0813">Transport</keyword>
<feature type="domain" description="ABC-2 type transporter transmembrane" evidence="8">
    <location>
        <begin position="3"/>
        <end position="81"/>
    </location>
</feature>
<evidence type="ECO:0000256" key="4">
    <source>
        <dbReference type="ARBA" id="ARBA00022692"/>
    </source>
</evidence>
<feature type="transmembrane region" description="Helical" evidence="7">
    <location>
        <begin position="20"/>
        <end position="39"/>
    </location>
</feature>
<evidence type="ECO:0000259" key="8">
    <source>
        <dbReference type="Pfam" id="PF01061"/>
    </source>
</evidence>
<organism evidence="9">
    <name type="scientific">marine metagenome</name>
    <dbReference type="NCBI Taxonomy" id="408172"/>
    <lineage>
        <taxon>unclassified sequences</taxon>
        <taxon>metagenomes</taxon>
        <taxon>ecological metagenomes</taxon>
    </lineage>
</organism>
<accession>A0A382UDK4</accession>
<dbReference type="Pfam" id="PF01061">
    <property type="entry name" value="ABC2_membrane"/>
    <property type="match status" value="1"/>
</dbReference>
<dbReference type="GO" id="GO:0140359">
    <property type="term" value="F:ABC-type transporter activity"/>
    <property type="evidence" value="ECO:0007669"/>
    <property type="project" value="InterPro"/>
</dbReference>
<dbReference type="GO" id="GO:0005886">
    <property type="term" value="C:plasma membrane"/>
    <property type="evidence" value="ECO:0007669"/>
    <property type="project" value="UniProtKB-SubCell"/>
</dbReference>
<evidence type="ECO:0000256" key="1">
    <source>
        <dbReference type="ARBA" id="ARBA00004429"/>
    </source>
</evidence>
<proteinExistence type="predicted"/>
<evidence type="ECO:0000313" key="9">
    <source>
        <dbReference type="EMBL" id="SVD31778.1"/>
    </source>
</evidence>
<protein>
    <recommendedName>
        <fullName evidence="8">ABC-2 type transporter transmembrane domain-containing protein</fullName>
    </recommendedName>
</protein>
<comment type="subcellular location">
    <subcellularLocation>
        <location evidence="1">Cell inner membrane</location>
        <topology evidence="1">Multi-pass membrane protein</topology>
    </subcellularLocation>
</comment>
<dbReference type="InterPro" id="IPR013525">
    <property type="entry name" value="ABC2_TM"/>
</dbReference>
<evidence type="ECO:0000256" key="7">
    <source>
        <dbReference type="SAM" id="Phobius"/>
    </source>
</evidence>
<dbReference type="PANTHER" id="PTHR30413">
    <property type="entry name" value="INNER MEMBRANE TRANSPORT PERMEASE"/>
    <property type="match status" value="1"/>
</dbReference>
<keyword evidence="5 7" id="KW-1133">Transmembrane helix</keyword>
<dbReference type="GO" id="GO:0015920">
    <property type="term" value="P:lipopolysaccharide transport"/>
    <property type="evidence" value="ECO:0007669"/>
    <property type="project" value="TreeGrafter"/>
</dbReference>
<evidence type="ECO:0000256" key="2">
    <source>
        <dbReference type="ARBA" id="ARBA00022448"/>
    </source>
</evidence>
<feature type="transmembrane region" description="Helical" evidence="7">
    <location>
        <begin position="46"/>
        <end position="63"/>
    </location>
</feature>
<gene>
    <name evidence="9" type="ORF">METZ01_LOCUS384632</name>
</gene>
<keyword evidence="3" id="KW-1003">Cell membrane</keyword>
<reference evidence="9" key="1">
    <citation type="submission" date="2018-05" db="EMBL/GenBank/DDBJ databases">
        <authorList>
            <person name="Lanie J.A."/>
            <person name="Ng W.-L."/>
            <person name="Kazmierczak K.M."/>
            <person name="Andrzejewski T.M."/>
            <person name="Davidsen T.M."/>
            <person name="Wayne K.J."/>
            <person name="Tettelin H."/>
            <person name="Glass J.I."/>
            <person name="Rusch D."/>
            <person name="Podicherti R."/>
            <person name="Tsui H.-C.T."/>
            <person name="Winkler M.E."/>
        </authorList>
    </citation>
    <scope>NUCLEOTIDE SEQUENCE</scope>
</reference>
<dbReference type="AlphaFoldDB" id="A0A382UDK4"/>
<keyword evidence="6 7" id="KW-0472">Membrane</keyword>
<name>A0A382UDK4_9ZZZZ</name>
<evidence type="ECO:0000256" key="6">
    <source>
        <dbReference type="ARBA" id="ARBA00023136"/>
    </source>
</evidence>
<evidence type="ECO:0000256" key="5">
    <source>
        <dbReference type="ARBA" id="ARBA00022989"/>
    </source>
</evidence>
<sequence>MFVKRDFVTFYKQTILGPLWYIIQPLVNSVIFTIIFSKVAKIPTDGIPPFLFYMAGTVTWGYFSACLTQTSNTFVVNRDIFG</sequence>
<feature type="non-terminal residue" evidence="9">
    <location>
        <position position="82"/>
    </location>
</feature>
<keyword evidence="4 7" id="KW-0812">Transmembrane</keyword>